<dbReference type="InterPro" id="IPR001455">
    <property type="entry name" value="TusA-like"/>
</dbReference>
<dbReference type="PANTHER" id="PTHR33279:SF6">
    <property type="entry name" value="SULFUR CARRIER PROTEIN YEDF-RELATED"/>
    <property type="match status" value="1"/>
</dbReference>
<reference evidence="3" key="1">
    <citation type="submission" date="2019-08" db="EMBL/GenBank/DDBJ databases">
        <authorList>
            <person name="Kucharzyk K."/>
            <person name="Murdoch R.W."/>
            <person name="Higgins S."/>
            <person name="Loffler F."/>
        </authorList>
    </citation>
    <scope>NUCLEOTIDE SEQUENCE</scope>
</reference>
<proteinExistence type="inferred from homology"/>
<dbReference type="EMBL" id="VSSQ01048848">
    <property type="protein sequence ID" value="MPN02895.1"/>
    <property type="molecule type" value="Genomic_DNA"/>
</dbReference>
<dbReference type="PROSITE" id="PS01148">
    <property type="entry name" value="UPF0033"/>
    <property type="match status" value="1"/>
</dbReference>
<accession>A0A645ELH8</accession>
<dbReference type="CDD" id="cd00291">
    <property type="entry name" value="SirA_YedF_YeeD"/>
    <property type="match status" value="1"/>
</dbReference>
<evidence type="ECO:0000259" key="2">
    <source>
        <dbReference type="PROSITE" id="PS01148"/>
    </source>
</evidence>
<name>A0A645ELH8_9ZZZZ</name>
<dbReference type="Pfam" id="PF01206">
    <property type="entry name" value="TusA"/>
    <property type="match status" value="1"/>
</dbReference>
<sequence>MAEFTLDCLGEACPVPLMKTEKKMETLAAGDVLVVSIDHSCAMKNVPEWARKQGHNVEIEEVADGEWEIVIEKSKS</sequence>
<dbReference type="AlphaFoldDB" id="A0A645ELH8"/>
<feature type="domain" description="UPF0033" evidence="2">
    <location>
        <begin position="6"/>
        <end position="30"/>
    </location>
</feature>
<dbReference type="PANTHER" id="PTHR33279">
    <property type="entry name" value="SULFUR CARRIER PROTEIN YEDF-RELATED"/>
    <property type="match status" value="1"/>
</dbReference>
<dbReference type="SUPFAM" id="SSF64307">
    <property type="entry name" value="SirA-like"/>
    <property type="match status" value="1"/>
</dbReference>
<evidence type="ECO:0000256" key="1">
    <source>
        <dbReference type="ARBA" id="ARBA00008984"/>
    </source>
</evidence>
<comment type="caution">
    <text evidence="3">The sequence shown here is derived from an EMBL/GenBank/DDBJ whole genome shotgun (WGS) entry which is preliminary data.</text>
</comment>
<organism evidence="3">
    <name type="scientific">bioreactor metagenome</name>
    <dbReference type="NCBI Taxonomy" id="1076179"/>
    <lineage>
        <taxon>unclassified sequences</taxon>
        <taxon>metagenomes</taxon>
        <taxon>ecological metagenomes</taxon>
    </lineage>
</organism>
<gene>
    <name evidence="3" type="ORF">SDC9_150116</name>
</gene>
<comment type="similarity">
    <text evidence="1">Belongs to the sulfur carrier protein TusA family.</text>
</comment>
<dbReference type="Gene3D" id="3.30.110.40">
    <property type="entry name" value="TusA-like domain"/>
    <property type="match status" value="1"/>
</dbReference>
<evidence type="ECO:0000313" key="3">
    <source>
        <dbReference type="EMBL" id="MPN02895.1"/>
    </source>
</evidence>
<dbReference type="InterPro" id="IPR036868">
    <property type="entry name" value="TusA-like_sf"/>
</dbReference>
<protein>
    <submittedName>
        <fullName evidence="3">Putative sulfur carrier protein</fullName>
    </submittedName>
</protein>